<reference evidence="2 3" key="1">
    <citation type="submission" date="2024-02" db="EMBL/GenBank/DDBJ databases">
        <title>Discinaceae phylogenomics.</title>
        <authorList>
            <person name="Dirks A.C."/>
            <person name="James T.Y."/>
        </authorList>
    </citation>
    <scope>NUCLEOTIDE SEQUENCE [LARGE SCALE GENOMIC DNA]</scope>
    <source>
        <strain evidence="2 3">ACD0624</strain>
    </source>
</reference>
<organism evidence="2 3">
    <name type="scientific">Discina gigas</name>
    <dbReference type="NCBI Taxonomy" id="1032678"/>
    <lineage>
        <taxon>Eukaryota</taxon>
        <taxon>Fungi</taxon>
        <taxon>Dikarya</taxon>
        <taxon>Ascomycota</taxon>
        <taxon>Pezizomycotina</taxon>
        <taxon>Pezizomycetes</taxon>
        <taxon>Pezizales</taxon>
        <taxon>Discinaceae</taxon>
        <taxon>Discina</taxon>
    </lineage>
</organism>
<proteinExistence type="predicted"/>
<sequence length="178" mass="19500">MASANLPPCVGHTNEGIGEKGVKPAKPQRRTPYIRWFGISHPELPPAGTAPTALEPMVNPVPVALGISPDNKTKRIRNPRVHLINAARIEPLDPGREAILISLTAYTKEPVPSYEVGKITFWFSITIPYRKDLLIQLRSRFVYCSAATSAPDYVAVAGTGNSSMNQKREPEKEDINAC</sequence>
<gene>
    <name evidence="2" type="ORF">Q9L58_002374</name>
</gene>
<evidence type="ECO:0000256" key="1">
    <source>
        <dbReference type="SAM" id="MobiDB-lite"/>
    </source>
</evidence>
<comment type="caution">
    <text evidence="2">The sequence shown here is derived from an EMBL/GenBank/DDBJ whole genome shotgun (WGS) entry which is preliminary data.</text>
</comment>
<dbReference type="EMBL" id="JBBBZM010000020">
    <property type="protein sequence ID" value="KAL0638647.1"/>
    <property type="molecule type" value="Genomic_DNA"/>
</dbReference>
<feature type="region of interest" description="Disordered" evidence="1">
    <location>
        <begin position="1"/>
        <end position="26"/>
    </location>
</feature>
<keyword evidence="3" id="KW-1185">Reference proteome</keyword>
<name>A0ABR3GRV3_9PEZI</name>
<dbReference type="Proteomes" id="UP001447188">
    <property type="component" value="Unassembled WGS sequence"/>
</dbReference>
<evidence type="ECO:0000313" key="2">
    <source>
        <dbReference type="EMBL" id="KAL0638647.1"/>
    </source>
</evidence>
<evidence type="ECO:0000313" key="3">
    <source>
        <dbReference type="Proteomes" id="UP001447188"/>
    </source>
</evidence>
<protein>
    <submittedName>
        <fullName evidence="2">Uncharacterized protein</fullName>
    </submittedName>
</protein>
<accession>A0ABR3GRV3</accession>